<dbReference type="Gene3D" id="3.40.50.300">
    <property type="entry name" value="P-loop containing nucleotide triphosphate hydrolases"/>
    <property type="match status" value="2"/>
</dbReference>
<feature type="compositionally biased region" description="Low complexity" evidence="5">
    <location>
        <begin position="216"/>
        <end position="228"/>
    </location>
</feature>
<dbReference type="EMBL" id="CP162511">
    <property type="protein sequence ID" value="XDI06304.1"/>
    <property type="molecule type" value="Genomic_DNA"/>
</dbReference>
<reference evidence="7" key="1">
    <citation type="submission" date="2024-05" db="EMBL/GenBank/DDBJ databases">
        <title>Herbiconiux sp. A18JL235.</title>
        <authorList>
            <person name="Zhang G."/>
        </authorList>
    </citation>
    <scope>NUCLEOTIDE SEQUENCE</scope>
    <source>
        <strain evidence="7">A18JL235</strain>
    </source>
</reference>
<dbReference type="InterPro" id="IPR003439">
    <property type="entry name" value="ABC_transporter-like_ATP-bd"/>
</dbReference>
<evidence type="ECO:0000259" key="6">
    <source>
        <dbReference type="PROSITE" id="PS50893"/>
    </source>
</evidence>
<dbReference type="CDD" id="cd00267">
    <property type="entry name" value="ABC_ATPase"/>
    <property type="match status" value="1"/>
</dbReference>
<evidence type="ECO:0000256" key="5">
    <source>
        <dbReference type="SAM" id="MobiDB-lite"/>
    </source>
</evidence>
<gene>
    <name evidence="7" type="ORF">ABFY20_04185</name>
</gene>
<keyword evidence="2" id="KW-0677">Repeat</keyword>
<protein>
    <recommendedName>
        <fullName evidence="6">ABC transporter domain-containing protein</fullName>
    </recommendedName>
</protein>
<dbReference type="GO" id="GO:0005524">
    <property type="term" value="F:ATP binding"/>
    <property type="evidence" value="ECO:0007669"/>
    <property type="project" value="UniProtKB-KW"/>
</dbReference>
<dbReference type="PANTHER" id="PTHR43790">
    <property type="entry name" value="CARBOHYDRATE TRANSPORT ATP-BINDING PROTEIN MG119-RELATED"/>
    <property type="match status" value="1"/>
</dbReference>
<feature type="region of interest" description="Disordered" evidence="5">
    <location>
        <begin position="212"/>
        <end position="238"/>
    </location>
</feature>
<feature type="domain" description="ABC transporter" evidence="6">
    <location>
        <begin position="1"/>
        <end position="224"/>
    </location>
</feature>
<dbReference type="RefSeq" id="WP_368498687.1">
    <property type="nucleotide sequence ID" value="NZ_CP162511.1"/>
</dbReference>
<dbReference type="PROSITE" id="PS50893">
    <property type="entry name" value="ABC_TRANSPORTER_2"/>
    <property type="match status" value="1"/>
</dbReference>
<dbReference type="AlphaFoldDB" id="A0AB39BII6"/>
<evidence type="ECO:0000256" key="4">
    <source>
        <dbReference type="ARBA" id="ARBA00022840"/>
    </source>
</evidence>
<name>A0AB39BII6_9MICO</name>
<accession>A0AB39BII6</accession>
<sequence>MSGAIHLPLPGAGLVPGDTELVAVPGEVLVAVGENRSGLASVAQHVVDHIVSARGDAPVYASIGRRRGLVPGADVAQNVFMGRERVRRWGPLRLGIDERATRDDAAALLAALGSTVSPVEQAEAVGEFDRIVVELARALAREAVLITLDEPTADLAPRDAERLEAALAEVRRRRVAVVVLSERPRAALAVADRVVVVRDGVVVGEHARAEWEESARASGAAGSPARGDSGAGSPGAVAGAGVERMRDTILREMVSRPELSVAVPAPSPREASAPADGDEVLVVSGWTVGDPVDPGRELVHDVGFSVREGEVLGIAGLHDSGSSALLLSLYGHSEGTFRAGRVELAGREVDTSSVEKAIAAGLFLVATNPPRYRVRFIGGIAMPVSASSLPRLARMGLVDRDSDTDPGDGLGGRLMGAVRSMNRGGAQADQLLGLLREFPASERRVLLLDGPAEGLTAAQRAELRRGVERIRDSGKSVVLASDDLVELFTVCDRVLVMADGRVTGTLDTRTPVDPLTLATLLAPA</sequence>
<keyword evidence="4" id="KW-0067">ATP-binding</keyword>
<dbReference type="InterPro" id="IPR027417">
    <property type="entry name" value="P-loop_NTPase"/>
</dbReference>
<evidence type="ECO:0000313" key="7">
    <source>
        <dbReference type="EMBL" id="XDI06304.1"/>
    </source>
</evidence>
<evidence type="ECO:0000256" key="2">
    <source>
        <dbReference type="ARBA" id="ARBA00022737"/>
    </source>
</evidence>
<evidence type="ECO:0000256" key="3">
    <source>
        <dbReference type="ARBA" id="ARBA00022741"/>
    </source>
</evidence>
<proteinExistence type="predicted"/>
<dbReference type="GO" id="GO:0016887">
    <property type="term" value="F:ATP hydrolysis activity"/>
    <property type="evidence" value="ECO:0007669"/>
    <property type="project" value="InterPro"/>
</dbReference>
<evidence type="ECO:0000256" key="1">
    <source>
        <dbReference type="ARBA" id="ARBA00022448"/>
    </source>
</evidence>
<dbReference type="InterPro" id="IPR050107">
    <property type="entry name" value="ABC_carbohydrate_import_ATPase"/>
</dbReference>
<dbReference type="PANTHER" id="PTHR43790:SF9">
    <property type="entry name" value="GALACTOFURANOSE TRANSPORTER ATP-BINDING PROTEIN YTFR"/>
    <property type="match status" value="1"/>
</dbReference>
<dbReference type="SUPFAM" id="SSF52540">
    <property type="entry name" value="P-loop containing nucleoside triphosphate hydrolases"/>
    <property type="match status" value="2"/>
</dbReference>
<keyword evidence="3" id="KW-0547">Nucleotide-binding</keyword>
<organism evidence="7">
    <name type="scientific">Herbiconiux sp. A18JL235</name>
    <dbReference type="NCBI Taxonomy" id="3152363"/>
    <lineage>
        <taxon>Bacteria</taxon>
        <taxon>Bacillati</taxon>
        <taxon>Actinomycetota</taxon>
        <taxon>Actinomycetes</taxon>
        <taxon>Micrococcales</taxon>
        <taxon>Microbacteriaceae</taxon>
        <taxon>Herbiconiux</taxon>
    </lineage>
</organism>
<keyword evidence="1" id="KW-0813">Transport</keyword>